<dbReference type="Proteomes" id="UP001301869">
    <property type="component" value="Chromosome"/>
</dbReference>
<name>A0ABY9YXH2_9GAMM</name>
<dbReference type="RefSeq" id="WP_311882942.1">
    <property type="nucleotide sequence ID" value="NZ_CP119391.1"/>
</dbReference>
<evidence type="ECO:0000313" key="2">
    <source>
        <dbReference type="Proteomes" id="UP001301869"/>
    </source>
</evidence>
<gene>
    <name evidence="1" type="ORF">P1P91_12200</name>
</gene>
<accession>A0ABY9YXH2</accession>
<sequence length="175" mass="19988">MRIEIDGYLLQRKLEAALIQIVGEDAWLGRELKVPNSRRRWDMAYQIGDQTTVVEFDGDAHYWNSLKIKVDKEKDGVASKLGYRVVRVPYWVQLTTETLAYYFGLKAEIEQDFPHGFIATKIFPASFSELGVGRFQRELSSLPSNVNEAVIASLKDRAQEHGDEYVVPSALQHLL</sequence>
<keyword evidence="2" id="KW-1185">Reference proteome</keyword>
<dbReference type="EMBL" id="CP119391">
    <property type="protein sequence ID" value="WNK19590.1"/>
    <property type="molecule type" value="Genomic_DNA"/>
</dbReference>
<evidence type="ECO:0008006" key="3">
    <source>
        <dbReference type="Google" id="ProtNLM"/>
    </source>
</evidence>
<proteinExistence type="predicted"/>
<protein>
    <recommendedName>
        <fullName evidence="3">DUF559 domain-containing protein</fullName>
    </recommendedName>
</protein>
<evidence type="ECO:0000313" key="1">
    <source>
        <dbReference type="EMBL" id="WNK19590.1"/>
    </source>
</evidence>
<organism evidence="1 2">
    <name type="scientific">Halomonas piscis</name>
    <dbReference type="NCBI Taxonomy" id="3031727"/>
    <lineage>
        <taxon>Bacteria</taxon>
        <taxon>Pseudomonadati</taxon>
        <taxon>Pseudomonadota</taxon>
        <taxon>Gammaproteobacteria</taxon>
        <taxon>Oceanospirillales</taxon>
        <taxon>Halomonadaceae</taxon>
        <taxon>Halomonas</taxon>
    </lineage>
</organism>
<reference evidence="1 2" key="1">
    <citation type="submission" date="2023-03" db="EMBL/GenBank/DDBJ databases">
        <title>Halomonas sp. nov., isolated from Korean tranditional fermented seafood 'Jeotgal'.</title>
        <authorList>
            <person name="Kim B."/>
            <person name="Shin N.-R."/>
        </authorList>
    </citation>
    <scope>NUCLEOTIDE SEQUENCE [LARGE SCALE GENOMIC DNA]</scope>
    <source>
        <strain evidence="1 2">SG2L-4</strain>
    </source>
</reference>